<dbReference type="EnsemblMetazoa" id="CapteT18172">
    <property type="protein sequence ID" value="CapteP18172"/>
    <property type="gene ID" value="CapteG18172"/>
</dbReference>
<dbReference type="STRING" id="283909.R7U3M2"/>
<keyword evidence="7" id="KW-1185">Reference proteome</keyword>
<dbReference type="HOGENOM" id="CLU_023759_0_0_1"/>
<evidence type="ECO:0000256" key="4">
    <source>
        <dbReference type="SAM" id="MobiDB-lite"/>
    </source>
</evidence>
<reference evidence="7" key="1">
    <citation type="submission" date="2012-12" db="EMBL/GenBank/DDBJ databases">
        <authorList>
            <person name="Hellsten U."/>
            <person name="Grimwood J."/>
            <person name="Chapman J.A."/>
            <person name="Shapiro H."/>
            <person name="Aerts A."/>
            <person name="Otillar R.P."/>
            <person name="Terry A.Y."/>
            <person name="Boore J.L."/>
            <person name="Simakov O."/>
            <person name="Marletaz F."/>
            <person name="Cho S.-J."/>
            <person name="Edsinger-Gonzales E."/>
            <person name="Havlak P."/>
            <person name="Kuo D.-H."/>
            <person name="Larsson T."/>
            <person name="Lv J."/>
            <person name="Arendt D."/>
            <person name="Savage R."/>
            <person name="Osoegawa K."/>
            <person name="de Jong P."/>
            <person name="Lindberg D.R."/>
            <person name="Seaver E.C."/>
            <person name="Weisblat D.A."/>
            <person name="Putnam N.H."/>
            <person name="Grigoriev I.V."/>
            <person name="Rokhsar D.S."/>
        </authorList>
    </citation>
    <scope>NUCLEOTIDE SEQUENCE</scope>
    <source>
        <strain evidence="7">I ESC-2004</strain>
    </source>
</reference>
<organism evidence="5">
    <name type="scientific">Capitella teleta</name>
    <name type="common">Polychaete worm</name>
    <dbReference type="NCBI Taxonomy" id="283909"/>
    <lineage>
        <taxon>Eukaryota</taxon>
        <taxon>Metazoa</taxon>
        <taxon>Spiralia</taxon>
        <taxon>Lophotrochozoa</taxon>
        <taxon>Annelida</taxon>
        <taxon>Polychaeta</taxon>
        <taxon>Sedentaria</taxon>
        <taxon>Scolecida</taxon>
        <taxon>Capitellidae</taxon>
        <taxon>Capitella</taxon>
    </lineage>
</organism>
<dbReference type="AlphaFoldDB" id="R7U3M2"/>
<gene>
    <name evidence="5" type="ORF">CAPTEDRAFT_18172</name>
</gene>
<dbReference type="InterPro" id="IPR019163">
    <property type="entry name" value="THO_Thoc5"/>
</dbReference>
<evidence type="ECO:0000256" key="3">
    <source>
        <dbReference type="ARBA" id="ARBA00023242"/>
    </source>
</evidence>
<dbReference type="EMBL" id="AMQN01010550">
    <property type="status" value="NOT_ANNOTATED_CDS"/>
    <property type="molecule type" value="Genomic_DNA"/>
</dbReference>
<dbReference type="Pfam" id="PF09766">
    <property type="entry name" value="FmiP_Thoc5"/>
    <property type="match status" value="1"/>
</dbReference>
<sequence>MGFYHEESEAADRDADKDLALNHQAAGELKKVIDEIHSLKSSKSKQADIDELRIHGTLQFLTMRKLNRLAHFRCKSVRDSTSDAKLKIDQHHLKLQNLLYEAMYLEKEITKCLEFKSKDEEINLVSLEEFHRDAPESISRPSVTKDDPHQLTLARLEFELEQRKRQALCETHKPTEEKKNVLAAEIKTKKEYLESLKPKLQTILQATKPVQEYLGMPFDEVREQHMVASYLPRPLYVLYMQATAYRDACDQHVSACILGDIDVAKSLEGVSQHLDVDDDESDQEDSEKPDQKRRRRDSTKDPLTVKRQKLLTKHPLTVDLTVHCKDGSSLHLSFAYLIYLEIVTVTVRVDPSSEAVKDGISTGDLCSPESLLKCLYPEDLGTETPRASNKYALQKLGMGEFSQYVAELGRPYLWVQWLCGMQVLSVCDDQPTGTPQLSLSEIHMEGTIKRLRQRMKHRLSLHRQLSSLGLSLGRTEWLSLIRTAMRSFLLRLIHVWRHGNDQRARISWRASPFTQELIGQGIGREQDLFFNGTIVNKSAKLDFFCVLPPNYPTVVPLFAIHLIWSSRKGIANADHVRDMAAEVNIHFSELARPRHSEEVLTNQIRRLLMCFDVYLESEFDLESSLGHSEIPKEKTFARTALGPNRAKPFKYNSHLGYFSQR</sequence>
<protein>
    <recommendedName>
        <fullName evidence="8">THO complex subunit 5 homolog</fullName>
    </recommendedName>
</protein>
<dbReference type="GO" id="GO:0000445">
    <property type="term" value="C:THO complex part of transcription export complex"/>
    <property type="evidence" value="ECO:0007669"/>
    <property type="project" value="TreeGrafter"/>
</dbReference>
<reference evidence="5 7" key="2">
    <citation type="journal article" date="2013" name="Nature">
        <title>Insights into bilaterian evolution from three spiralian genomes.</title>
        <authorList>
            <person name="Simakov O."/>
            <person name="Marletaz F."/>
            <person name="Cho S.J."/>
            <person name="Edsinger-Gonzales E."/>
            <person name="Havlak P."/>
            <person name="Hellsten U."/>
            <person name="Kuo D.H."/>
            <person name="Larsson T."/>
            <person name="Lv J."/>
            <person name="Arendt D."/>
            <person name="Savage R."/>
            <person name="Osoegawa K."/>
            <person name="de Jong P."/>
            <person name="Grimwood J."/>
            <person name="Chapman J.A."/>
            <person name="Shapiro H."/>
            <person name="Aerts A."/>
            <person name="Otillar R.P."/>
            <person name="Terry A.Y."/>
            <person name="Boore J.L."/>
            <person name="Grigoriev I.V."/>
            <person name="Lindberg D.R."/>
            <person name="Seaver E.C."/>
            <person name="Weisblat D.A."/>
            <person name="Putnam N.H."/>
            <person name="Rokhsar D.S."/>
        </authorList>
    </citation>
    <scope>NUCLEOTIDE SEQUENCE</scope>
    <source>
        <strain evidence="5 7">I ESC-2004</strain>
    </source>
</reference>
<evidence type="ECO:0008006" key="8">
    <source>
        <dbReference type="Google" id="ProtNLM"/>
    </source>
</evidence>
<reference evidence="6" key="3">
    <citation type="submission" date="2015-06" db="UniProtKB">
        <authorList>
            <consortium name="EnsemblMetazoa"/>
        </authorList>
    </citation>
    <scope>IDENTIFICATION</scope>
</reference>
<feature type="region of interest" description="Disordered" evidence="4">
    <location>
        <begin position="273"/>
        <end position="305"/>
    </location>
</feature>
<dbReference type="PANTHER" id="PTHR13375:SF3">
    <property type="entry name" value="THO COMPLEX SUBUNIT 5 HOMOLOG"/>
    <property type="match status" value="1"/>
</dbReference>
<dbReference type="OrthoDB" id="20582at2759"/>
<feature type="compositionally biased region" description="Acidic residues" evidence="4">
    <location>
        <begin position="276"/>
        <end position="287"/>
    </location>
</feature>
<name>R7U3M2_CAPTE</name>
<dbReference type="Proteomes" id="UP000014760">
    <property type="component" value="Unassembled WGS sequence"/>
</dbReference>
<dbReference type="OMA" id="YEVMHLK"/>
<dbReference type="PANTHER" id="PTHR13375">
    <property type="entry name" value="FMS INTERACTING PROTEIN"/>
    <property type="match status" value="1"/>
</dbReference>
<proteinExistence type="inferred from homology"/>
<evidence type="ECO:0000256" key="1">
    <source>
        <dbReference type="ARBA" id="ARBA00004123"/>
    </source>
</evidence>
<dbReference type="GO" id="GO:0003729">
    <property type="term" value="F:mRNA binding"/>
    <property type="evidence" value="ECO:0007669"/>
    <property type="project" value="TreeGrafter"/>
</dbReference>
<evidence type="ECO:0000313" key="7">
    <source>
        <dbReference type="Proteomes" id="UP000014760"/>
    </source>
</evidence>
<keyword evidence="3" id="KW-0539">Nucleus</keyword>
<dbReference type="FunCoup" id="R7U3M2">
    <property type="interactions" value="1517"/>
</dbReference>
<evidence type="ECO:0000313" key="5">
    <source>
        <dbReference type="EMBL" id="ELT98266.1"/>
    </source>
</evidence>
<dbReference type="EMBL" id="KB308112">
    <property type="protein sequence ID" value="ELT98266.1"/>
    <property type="molecule type" value="Genomic_DNA"/>
</dbReference>
<evidence type="ECO:0000313" key="6">
    <source>
        <dbReference type="EnsemblMetazoa" id="CapteP18172"/>
    </source>
</evidence>
<comment type="similarity">
    <text evidence="2">Belongs to the THOC5 family.</text>
</comment>
<evidence type="ECO:0000256" key="2">
    <source>
        <dbReference type="ARBA" id="ARBA00008044"/>
    </source>
</evidence>
<comment type="subcellular location">
    <subcellularLocation>
        <location evidence="1">Nucleus</location>
    </subcellularLocation>
</comment>
<accession>R7U3M2</accession>
<dbReference type="GO" id="GO:0006406">
    <property type="term" value="P:mRNA export from nucleus"/>
    <property type="evidence" value="ECO:0007669"/>
    <property type="project" value="TreeGrafter"/>
</dbReference>